<evidence type="ECO:0000313" key="1">
    <source>
        <dbReference type="EMBL" id="KAF3197801.1"/>
    </source>
</evidence>
<accession>A0A8H8UT02</accession>
<proteinExistence type="predicted"/>
<evidence type="ECO:0000313" key="2">
    <source>
        <dbReference type="Proteomes" id="UP000614610"/>
    </source>
</evidence>
<comment type="caution">
    <text evidence="1">The sequence shown here is derived from an EMBL/GenBank/DDBJ whole genome shotgun (WGS) entry which is preliminary data.</text>
</comment>
<organism evidence="1 2">
    <name type="scientific">Orbilia oligospora</name>
    <name type="common">Nematode-trapping fungus</name>
    <name type="synonym">Arthrobotrys oligospora</name>
    <dbReference type="NCBI Taxonomy" id="2813651"/>
    <lineage>
        <taxon>Eukaryota</taxon>
        <taxon>Fungi</taxon>
        <taxon>Dikarya</taxon>
        <taxon>Ascomycota</taxon>
        <taxon>Pezizomycotina</taxon>
        <taxon>Orbiliomycetes</taxon>
        <taxon>Orbiliales</taxon>
        <taxon>Orbiliaceae</taxon>
        <taxon>Orbilia</taxon>
    </lineage>
</organism>
<protein>
    <submittedName>
        <fullName evidence="1">Uncharacterized protein</fullName>
    </submittedName>
</protein>
<gene>
    <name evidence="1" type="ORF">TWF679_002636</name>
</gene>
<dbReference type="AlphaFoldDB" id="A0A8H8UT02"/>
<reference evidence="1" key="1">
    <citation type="submission" date="2019-06" db="EMBL/GenBank/DDBJ databases">
        <authorList>
            <person name="Palmer J.M."/>
        </authorList>
    </citation>
    <scope>NUCLEOTIDE SEQUENCE</scope>
    <source>
        <strain evidence="1">TWF679</strain>
    </source>
</reference>
<dbReference type="EMBL" id="WIWT01000149">
    <property type="protein sequence ID" value="KAF3197801.1"/>
    <property type="molecule type" value="Genomic_DNA"/>
</dbReference>
<dbReference type="Proteomes" id="UP000614610">
    <property type="component" value="Unassembled WGS sequence"/>
</dbReference>
<name>A0A8H8UT02_ORBOL</name>
<dbReference type="OrthoDB" id="2142040at2759"/>
<sequence>MADTRFTQEGVDRLKDRLRKGGLRTKIELEDGKDIVIVLGRETLKIGTWLQNQVFDLITKNLSDRYAVQFAEELLQMIKTTNGEDIIAMKRRKRRVESSITRNPNDLNYVCRKAFDFLQKT</sequence>